<accession>A0A7C8ZNY9</accession>
<feature type="signal peptide" evidence="1">
    <location>
        <begin position="1"/>
        <end position="26"/>
    </location>
</feature>
<dbReference type="AlphaFoldDB" id="A0A7C8ZNY9"/>
<feature type="chain" id="PRO_5027915813" description="Secreted protein" evidence="1">
    <location>
        <begin position="27"/>
        <end position="104"/>
    </location>
</feature>
<sequence>MRIPLHDGAAMFSLLLLLDLEVLSHSLQFLSFPEEFLHVWFIRPRWHCAASPCGNRARGARACTRIWALKPTFFIVVCELEPSISFTSFPLFPVGDILLNLCIV</sequence>
<keyword evidence="1" id="KW-0732">Signal</keyword>
<proteinExistence type="predicted"/>
<evidence type="ECO:0000256" key="1">
    <source>
        <dbReference type="SAM" id="SignalP"/>
    </source>
</evidence>
<dbReference type="EMBL" id="GISG01148894">
    <property type="protein sequence ID" value="MBA4647030.1"/>
    <property type="molecule type" value="Transcribed_RNA"/>
</dbReference>
<reference evidence="2" key="2">
    <citation type="submission" date="2020-07" db="EMBL/GenBank/DDBJ databases">
        <authorList>
            <person name="Vera ALvarez R."/>
            <person name="Arias-Moreno D.M."/>
            <person name="Jimenez-Jacinto V."/>
            <person name="Jimenez-Bremont J.F."/>
            <person name="Swaminathan K."/>
            <person name="Moose S.P."/>
            <person name="Guerrero-Gonzalez M.L."/>
            <person name="Marino-Ramirez L."/>
            <person name="Landsman D."/>
            <person name="Rodriguez-Kessler M."/>
            <person name="Delgado-Sanchez P."/>
        </authorList>
    </citation>
    <scope>NUCLEOTIDE SEQUENCE</scope>
    <source>
        <tissue evidence="2">Cladode</tissue>
    </source>
</reference>
<evidence type="ECO:0000313" key="2">
    <source>
        <dbReference type="EMBL" id="MBA4647030.1"/>
    </source>
</evidence>
<evidence type="ECO:0008006" key="3">
    <source>
        <dbReference type="Google" id="ProtNLM"/>
    </source>
</evidence>
<organism evidence="2">
    <name type="scientific">Opuntia streptacantha</name>
    <name type="common">Prickly pear cactus</name>
    <name type="synonym">Opuntia cardona</name>
    <dbReference type="NCBI Taxonomy" id="393608"/>
    <lineage>
        <taxon>Eukaryota</taxon>
        <taxon>Viridiplantae</taxon>
        <taxon>Streptophyta</taxon>
        <taxon>Embryophyta</taxon>
        <taxon>Tracheophyta</taxon>
        <taxon>Spermatophyta</taxon>
        <taxon>Magnoliopsida</taxon>
        <taxon>eudicotyledons</taxon>
        <taxon>Gunneridae</taxon>
        <taxon>Pentapetalae</taxon>
        <taxon>Caryophyllales</taxon>
        <taxon>Cactineae</taxon>
        <taxon>Cactaceae</taxon>
        <taxon>Opuntioideae</taxon>
        <taxon>Opuntia</taxon>
    </lineage>
</organism>
<reference evidence="2" key="1">
    <citation type="journal article" date="2013" name="J. Plant Res.">
        <title>Effect of fungi and light on seed germination of three Opuntia species from semiarid lands of central Mexico.</title>
        <authorList>
            <person name="Delgado-Sanchez P."/>
            <person name="Jimenez-Bremont J.F."/>
            <person name="Guerrero-Gonzalez Mde L."/>
            <person name="Flores J."/>
        </authorList>
    </citation>
    <scope>NUCLEOTIDE SEQUENCE</scope>
    <source>
        <tissue evidence="2">Cladode</tissue>
    </source>
</reference>
<protein>
    <recommendedName>
        <fullName evidence="3">Secreted protein</fullName>
    </recommendedName>
</protein>
<name>A0A7C8ZNY9_OPUST</name>